<keyword evidence="3" id="KW-0479">Metal-binding</keyword>
<dbReference type="PANTHER" id="PTHR36923:SF3">
    <property type="entry name" value="FERREDOXIN"/>
    <property type="match status" value="1"/>
</dbReference>
<keyword evidence="9" id="KW-1185">Reference proteome</keyword>
<evidence type="ECO:0000256" key="5">
    <source>
        <dbReference type="ARBA" id="ARBA00023004"/>
    </source>
</evidence>
<dbReference type="Proteomes" id="UP000316096">
    <property type="component" value="Unassembled WGS sequence"/>
</dbReference>
<evidence type="ECO:0000256" key="3">
    <source>
        <dbReference type="ARBA" id="ARBA00022723"/>
    </source>
</evidence>
<dbReference type="EMBL" id="VFOZ01000001">
    <property type="protein sequence ID" value="TQM00824.1"/>
    <property type="molecule type" value="Genomic_DNA"/>
</dbReference>
<evidence type="ECO:0000256" key="2">
    <source>
        <dbReference type="ARBA" id="ARBA00022448"/>
    </source>
</evidence>
<keyword evidence="6" id="KW-0411">Iron-sulfur</keyword>
<dbReference type="Gene3D" id="3.30.70.20">
    <property type="match status" value="1"/>
</dbReference>
<dbReference type="AlphaFoldDB" id="A0A543CUN3"/>
<sequence length="69" mass="7595">MVTRVRVVADRRRCAGSGQCALRLPAVFDQRDTDGRVALVEEYPDEALLPALRQAADRCPSRAIKIVTA</sequence>
<keyword evidence="4" id="KW-0249">Electron transport</keyword>
<gene>
    <name evidence="8" type="ORF">FB559_6547</name>
</gene>
<evidence type="ECO:0000256" key="6">
    <source>
        <dbReference type="ARBA" id="ARBA00023014"/>
    </source>
</evidence>
<keyword evidence="5" id="KW-0408">Iron</keyword>
<comment type="cofactor">
    <cofactor evidence="1">
        <name>[3Fe-4S] cluster</name>
        <dbReference type="ChEBI" id="CHEBI:21137"/>
    </cofactor>
</comment>
<evidence type="ECO:0000256" key="7">
    <source>
        <dbReference type="ARBA" id="ARBA00023291"/>
    </source>
</evidence>
<evidence type="ECO:0000313" key="8">
    <source>
        <dbReference type="EMBL" id="TQM00824.1"/>
    </source>
</evidence>
<name>A0A543CUN3_9ACTN</name>
<organism evidence="8 9">
    <name type="scientific">Actinoallomurus bryophytorum</name>
    <dbReference type="NCBI Taxonomy" id="1490222"/>
    <lineage>
        <taxon>Bacteria</taxon>
        <taxon>Bacillati</taxon>
        <taxon>Actinomycetota</taxon>
        <taxon>Actinomycetes</taxon>
        <taxon>Streptosporangiales</taxon>
        <taxon>Thermomonosporaceae</taxon>
        <taxon>Actinoallomurus</taxon>
    </lineage>
</organism>
<evidence type="ECO:0000256" key="4">
    <source>
        <dbReference type="ARBA" id="ARBA00022982"/>
    </source>
</evidence>
<evidence type="ECO:0000313" key="9">
    <source>
        <dbReference type="Proteomes" id="UP000316096"/>
    </source>
</evidence>
<dbReference type="Pfam" id="PF13459">
    <property type="entry name" value="Fer4_15"/>
    <property type="match status" value="1"/>
</dbReference>
<keyword evidence="2" id="KW-0813">Transport</keyword>
<keyword evidence="7" id="KW-0003">3Fe-4S</keyword>
<dbReference type="InterPro" id="IPR051269">
    <property type="entry name" value="Fe-S_cluster_ET"/>
</dbReference>
<evidence type="ECO:0000256" key="1">
    <source>
        <dbReference type="ARBA" id="ARBA00001927"/>
    </source>
</evidence>
<proteinExistence type="predicted"/>
<dbReference type="SUPFAM" id="SSF54862">
    <property type="entry name" value="4Fe-4S ferredoxins"/>
    <property type="match status" value="1"/>
</dbReference>
<protein>
    <submittedName>
        <fullName evidence="8">Ferredoxin</fullName>
    </submittedName>
</protein>
<dbReference type="GO" id="GO:0046872">
    <property type="term" value="F:metal ion binding"/>
    <property type="evidence" value="ECO:0007669"/>
    <property type="project" value="UniProtKB-KW"/>
</dbReference>
<dbReference type="GO" id="GO:0051538">
    <property type="term" value="F:3 iron, 4 sulfur cluster binding"/>
    <property type="evidence" value="ECO:0007669"/>
    <property type="project" value="UniProtKB-KW"/>
</dbReference>
<reference evidence="8 9" key="1">
    <citation type="submission" date="2019-06" db="EMBL/GenBank/DDBJ databases">
        <title>Sequencing the genomes of 1000 actinobacteria strains.</title>
        <authorList>
            <person name="Klenk H.-P."/>
        </authorList>
    </citation>
    <scope>NUCLEOTIDE SEQUENCE [LARGE SCALE GENOMIC DNA]</scope>
    <source>
        <strain evidence="8 9">DSM 102200</strain>
    </source>
</reference>
<comment type="caution">
    <text evidence="8">The sequence shown here is derived from an EMBL/GenBank/DDBJ whole genome shotgun (WGS) entry which is preliminary data.</text>
</comment>
<dbReference type="PANTHER" id="PTHR36923">
    <property type="entry name" value="FERREDOXIN"/>
    <property type="match status" value="1"/>
</dbReference>
<accession>A0A543CUN3</accession>
<dbReference type="OrthoDB" id="14703at2"/>